<dbReference type="Proteomes" id="UP000683511">
    <property type="component" value="Chromosome"/>
</dbReference>
<proteinExistence type="predicted"/>
<sequence length="41" mass="4607">MRSPSKNENVLKSVTIDGTLCKGVNRWDHVVFSGNLVSDRF</sequence>
<dbReference type="AlphaFoldDB" id="A0A975T7D7"/>
<dbReference type="EMBL" id="CP021056">
    <property type="protein sequence ID" value="QXE22808.1"/>
    <property type="molecule type" value="Genomic_DNA"/>
</dbReference>
<evidence type="ECO:0000313" key="1">
    <source>
        <dbReference type="EMBL" id="QXE22808.1"/>
    </source>
</evidence>
<protein>
    <submittedName>
        <fullName evidence="1">Uncharacterized protein</fullName>
    </submittedName>
</protein>
<gene>
    <name evidence="1" type="ORF">B6N60_01494</name>
</gene>
<reference evidence="1" key="1">
    <citation type="submission" date="2017-04" db="EMBL/GenBank/DDBJ databases">
        <title>Genome deletions in a multicellular cyanobacterial endosymbiont for morphological adaptation in marine diatoms.</title>
        <authorList>
            <person name="Wang Y."/>
            <person name="Gao H."/>
            <person name="Li R."/>
            <person name="Xu X."/>
        </authorList>
    </citation>
    <scope>NUCLEOTIDE SEQUENCE</scope>
    <source>
        <strain evidence="1">FACHB 800</strain>
    </source>
</reference>
<keyword evidence="2" id="KW-1185">Reference proteome</keyword>
<dbReference type="KEGG" id="rsin:B6N60_01494"/>
<organism evidence="1 2">
    <name type="scientific">Richelia sinica FACHB-800</name>
    <dbReference type="NCBI Taxonomy" id="1357546"/>
    <lineage>
        <taxon>Bacteria</taxon>
        <taxon>Bacillati</taxon>
        <taxon>Cyanobacteriota</taxon>
        <taxon>Cyanophyceae</taxon>
        <taxon>Nostocales</taxon>
        <taxon>Nostocaceae</taxon>
        <taxon>Richelia</taxon>
    </lineage>
</organism>
<accession>A0A975T7D7</accession>
<name>A0A975T7D7_9NOST</name>
<evidence type="ECO:0000313" key="2">
    <source>
        <dbReference type="Proteomes" id="UP000683511"/>
    </source>
</evidence>